<evidence type="ECO:0000313" key="8">
    <source>
        <dbReference type="Proteomes" id="UP001186944"/>
    </source>
</evidence>
<dbReference type="SMART" id="SM00184">
    <property type="entry name" value="RING"/>
    <property type="match status" value="1"/>
</dbReference>
<dbReference type="PANTHER" id="PTHR25462:SF296">
    <property type="entry name" value="MEIOTIC P26, ISOFORM F"/>
    <property type="match status" value="1"/>
</dbReference>
<evidence type="ECO:0000256" key="2">
    <source>
        <dbReference type="ARBA" id="ARBA00022771"/>
    </source>
</evidence>
<reference evidence="7" key="1">
    <citation type="submission" date="2019-08" db="EMBL/GenBank/DDBJ databases">
        <title>The improved chromosome-level genome for the pearl oyster Pinctada fucata martensii using PacBio sequencing and Hi-C.</title>
        <authorList>
            <person name="Zheng Z."/>
        </authorList>
    </citation>
    <scope>NUCLEOTIDE SEQUENCE</scope>
    <source>
        <strain evidence="7">ZZ-2019</strain>
        <tissue evidence="7">Adductor muscle</tissue>
    </source>
</reference>
<dbReference type="InterPro" id="IPR018957">
    <property type="entry name" value="Znf_C3HC4_RING-type"/>
</dbReference>
<dbReference type="PROSITE" id="PS00518">
    <property type="entry name" value="ZF_RING_1"/>
    <property type="match status" value="1"/>
</dbReference>
<dbReference type="SUPFAM" id="SSF57845">
    <property type="entry name" value="B-box zinc-binding domain"/>
    <property type="match status" value="1"/>
</dbReference>
<feature type="domain" description="B box-type" evidence="6">
    <location>
        <begin position="90"/>
        <end position="140"/>
    </location>
</feature>
<dbReference type="Gene3D" id="3.30.160.60">
    <property type="entry name" value="Classic Zinc Finger"/>
    <property type="match status" value="1"/>
</dbReference>
<keyword evidence="2 4" id="KW-0863">Zinc-finger</keyword>
<dbReference type="EMBL" id="VSWD01000001">
    <property type="protein sequence ID" value="KAK3108232.1"/>
    <property type="molecule type" value="Genomic_DNA"/>
</dbReference>
<keyword evidence="8" id="KW-1185">Reference proteome</keyword>
<evidence type="ECO:0000256" key="4">
    <source>
        <dbReference type="PROSITE-ProRule" id="PRU00024"/>
    </source>
</evidence>
<dbReference type="InterPro" id="IPR011042">
    <property type="entry name" value="6-blade_b-propeller_TolB-like"/>
</dbReference>
<dbReference type="SUPFAM" id="SSF57850">
    <property type="entry name" value="RING/U-box"/>
    <property type="match status" value="1"/>
</dbReference>
<accession>A0AA88YMZ5</accession>
<dbReference type="GO" id="GO:0008270">
    <property type="term" value="F:zinc ion binding"/>
    <property type="evidence" value="ECO:0007669"/>
    <property type="project" value="UniProtKB-KW"/>
</dbReference>
<feature type="domain" description="RING-type" evidence="5">
    <location>
        <begin position="11"/>
        <end position="56"/>
    </location>
</feature>
<keyword evidence="3" id="KW-0862">Zinc</keyword>
<evidence type="ECO:0008006" key="9">
    <source>
        <dbReference type="Google" id="ProtNLM"/>
    </source>
</evidence>
<organism evidence="7 8">
    <name type="scientific">Pinctada imbricata</name>
    <name type="common">Atlantic pearl-oyster</name>
    <name type="synonym">Pinctada martensii</name>
    <dbReference type="NCBI Taxonomy" id="66713"/>
    <lineage>
        <taxon>Eukaryota</taxon>
        <taxon>Metazoa</taxon>
        <taxon>Spiralia</taxon>
        <taxon>Lophotrochozoa</taxon>
        <taxon>Mollusca</taxon>
        <taxon>Bivalvia</taxon>
        <taxon>Autobranchia</taxon>
        <taxon>Pteriomorphia</taxon>
        <taxon>Pterioida</taxon>
        <taxon>Pterioidea</taxon>
        <taxon>Pteriidae</taxon>
        <taxon>Pinctada</taxon>
    </lineage>
</organism>
<sequence length="622" mass="70805">MASSLDRITSCPICMDTMKTPKYFPCLHSFCEDCAKTHITRTFEPASNGVKCPVCREFVKKPKHTDVEKWKRNLPTNHILVSLIDTSEPVSGQLCTACARENENKSAYSWCINCSDALCKTCTSSHSKNQVSAKHKIVEIAEDWCQDKYFRQADVLCSVHSDQRIHVYCLDHSVGCCVKCAMLEHRQCGQFCSIENASDQMKQSTKVKEFEENLIEFKKWVELLVKSNYENLTTFNSDLSSMRKGVANIFRKMFDQLDDLKTKIMSDISDMEKKVRFEMKSEMLEMECTIQAIQNDIESFRASMKYDPPVKFLYKMDNLLRQESIIERNVNKHHEKLGEIRVQFDAKKELSKARKIIEEFGNAIGDEIERSFGNLAANTIPRSKVYTSGDFVGVALLENGHVLLSMYDKDRLELRDPLSQVSTLSSLSLPGSPYGVKMIDETEGVVAVSGHGLFFFKIKRNEIVQTSNIEINVNCDFAYHKSTYYVGCDEKITVYDSKHIFVRDITVENDIVEFIAVRNDTSLCYTVYKGHVLYCITTEGIPVFTYAHDKLQGTTGVTVDQIGHIYVCGFLSENIHQLSDDGKLLKIIIDSLPAAPWFISFVDKGDKAAIACVKKYFLYNVE</sequence>
<feature type="domain" description="B box-type" evidence="6">
    <location>
        <begin position="152"/>
        <end position="186"/>
    </location>
</feature>
<dbReference type="PANTHER" id="PTHR25462">
    <property type="entry name" value="BONUS, ISOFORM C-RELATED"/>
    <property type="match status" value="1"/>
</dbReference>
<dbReference type="Gene3D" id="3.30.40.10">
    <property type="entry name" value="Zinc/RING finger domain, C3HC4 (zinc finger)"/>
    <property type="match status" value="1"/>
</dbReference>
<dbReference type="Gene3D" id="2.120.10.30">
    <property type="entry name" value="TolB, C-terminal domain"/>
    <property type="match status" value="1"/>
</dbReference>
<dbReference type="InterPro" id="IPR047153">
    <property type="entry name" value="TRIM45/56/19-like"/>
</dbReference>
<dbReference type="InterPro" id="IPR017907">
    <property type="entry name" value="Znf_RING_CS"/>
</dbReference>
<evidence type="ECO:0000259" key="6">
    <source>
        <dbReference type="PROSITE" id="PS50119"/>
    </source>
</evidence>
<dbReference type="SUPFAM" id="SSF63829">
    <property type="entry name" value="Calcium-dependent phosphotriesterase"/>
    <property type="match status" value="1"/>
</dbReference>
<evidence type="ECO:0000256" key="3">
    <source>
        <dbReference type="ARBA" id="ARBA00022833"/>
    </source>
</evidence>
<evidence type="ECO:0000313" key="7">
    <source>
        <dbReference type="EMBL" id="KAK3108232.1"/>
    </source>
</evidence>
<dbReference type="GO" id="GO:0061630">
    <property type="term" value="F:ubiquitin protein ligase activity"/>
    <property type="evidence" value="ECO:0007669"/>
    <property type="project" value="TreeGrafter"/>
</dbReference>
<evidence type="ECO:0000256" key="1">
    <source>
        <dbReference type="ARBA" id="ARBA00022723"/>
    </source>
</evidence>
<gene>
    <name evidence="7" type="ORF">FSP39_003690</name>
</gene>
<dbReference type="Proteomes" id="UP001186944">
    <property type="component" value="Unassembled WGS sequence"/>
</dbReference>
<dbReference type="SMART" id="SM00336">
    <property type="entry name" value="BBOX"/>
    <property type="match status" value="2"/>
</dbReference>
<proteinExistence type="predicted"/>
<dbReference type="PROSITE" id="PS50119">
    <property type="entry name" value="ZF_BBOX"/>
    <property type="match status" value="2"/>
</dbReference>
<keyword evidence="1" id="KW-0479">Metal-binding</keyword>
<evidence type="ECO:0000259" key="5">
    <source>
        <dbReference type="PROSITE" id="PS50089"/>
    </source>
</evidence>
<protein>
    <recommendedName>
        <fullName evidence="9">TRIM56</fullName>
    </recommendedName>
</protein>
<dbReference type="PROSITE" id="PS50089">
    <property type="entry name" value="ZF_RING_2"/>
    <property type="match status" value="1"/>
</dbReference>
<dbReference type="InterPro" id="IPR000315">
    <property type="entry name" value="Znf_B-box"/>
</dbReference>
<dbReference type="InterPro" id="IPR013083">
    <property type="entry name" value="Znf_RING/FYVE/PHD"/>
</dbReference>
<comment type="caution">
    <text evidence="7">The sequence shown here is derived from an EMBL/GenBank/DDBJ whole genome shotgun (WGS) entry which is preliminary data.</text>
</comment>
<dbReference type="Pfam" id="PF00097">
    <property type="entry name" value="zf-C3HC4"/>
    <property type="match status" value="1"/>
</dbReference>
<dbReference type="InterPro" id="IPR001841">
    <property type="entry name" value="Znf_RING"/>
</dbReference>
<name>A0AA88YMZ5_PINIB</name>
<dbReference type="AlphaFoldDB" id="A0AA88YMZ5"/>